<sequence>MQQQNQNQMQNQQQPVYQNPPQVITGKDLNYVRDMLSWNLLGMKKAHFMATQCQDPEIKATLEKACQMHESHYKKIIGHISSQQSAMNQTQANLQN</sequence>
<protein>
    <recommendedName>
        <fullName evidence="4">Spore coat protein</fullName>
    </recommendedName>
</protein>
<evidence type="ECO:0008006" key="4">
    <source>
        <dbReference type="Google" id="ProtNLM"/>
    </source>
</evidence>
<organism evidence="2 3">
    <name type="scientific">Fictibacillus arsenicus</name>
    <dbReference type="NCBI Taxonomy" id="255247"/>
    <lineage>
        <taxon>Bacteria</taxon>
        <taxon>Bacillati</taxon>
        <taxon>Bacillota</taxon>
        <taxon>Bacilli</taxon>
        <taxon>Bacillales</taxon>
        <taxon>Fictibacillaceae</taxon>
        <taxon>Fictibacillus</taxon>
    </lineage>
</organism>
<feature type="region of interest" description="Disordered" evidence="1">
    <location>
        <begin position="1"/>
        <end position="21"/>
    </location>
</feature>
<evidence type="ECO:0000313" key="2">
    <source>
        <dbReference type="EMBL" id="OOE14084.1"/>
    </source>
</evidence>
<reference evidence="2 3" key="1">
    <citation type="submission" date="2016-11" db="EMBL/GenBank/DDBJ databases">
        <authorList>
            <person name="Jaros S."/>
            <person name="Januszkiewicz K."/>
            <person name="Wedrychowicz H."/>
        </authorList>
    </citation>
    <scope>NUCLEOTIDE SEQUENCE [LARGE SCALE GENOMIC DNA]</scope>
    <source>
        <strain evidence="2 3">Con a/3</strain>
    </source>
</reference>
<proteinExistence type="predicted"/>
<dbReference type="Proteomes" id="UP000188597">
    <property type="component" value="Unassembled WGS sequence"/>
</dbReference>
<accession>A0A1V3GB42</accession>
<dbReference type="AlphaFoldDB" id="A0A1V3GB42"/>
<name>A0A1V3GB42_9BACL</name>
<dbReference type="EMBL" id="MQMF01000001">
    <property type="protein sequence ID" value="OOE14084.1"/>
    <property type="molecule type" value="Genomic_DNA"/>
</dbReference>
<evidence type="ECO:0000313" key="3">
    <source>
        <dbReference type="Proteomes" id="UP000188597"/>
    </source>
</evidence>
<comment type="caution">
    <text evidence="2">The sequence shown here is derived from an EMBL/GenBank/DDBJ whole genome shotgun (WGS) entry which is preliminary data.</text>
</comment>
<dbReference type="RefSeq" id="WP_077359501.1">
    <property type="nucleotide sequence ID" value="NZ_MQMF01000001.1"/>
</dbReference>
<evidence type="ECO:0000256" key="1">
    <source>
        <dbReference type="SAM" id="MobiDB-lite"/>
    </source>
</evidence>
<dbReference type="OrthoDB" id="1799385at2"/>
<gene>
    <name evidence="2" type="ORF">UN64_02405</name>
</gene>